<dbReference type="AlphaFoldDB" id="A0A1C6TT70"/>
<name>A0A1C6TT70_9ACTN</name>
<organism evidence="1 2">
    <name type="scientific">Micromonospora citrea</name>
    <dbReference type="NCBI Taxonomy" id="47855"/>
    <lineage>
        <taxon>Bacteria</taxon>
        <taxon>Bacillati</taxon>
        <taxon>Actinomycetota</taxon>
        <taxon>Actinomycetes</taxon>
        <taxon>Micromonosporales</taxon>
        <taxon>Micromonosporaceae</taxon>
        <taxon>Micromonospora</taxon>
    </lineage>
</organism>
<proteinExistence type="predicted"/>
<keyword evidence="2" id="KW-1185">Reference proteome</keyword>
<dbReference type="EMBL" id="FMHZ01000002">
    <property type="protein sequence ID" value="SCL44869.1"/>
    <property type="molecule type" value="Genomic_DNA"/>
</dbReference>
<dbReference type="STRING" id="47855.GA0070606_0491"/>
<evidence type="ECO:0000313" key="1">
    <source>
        <dbReference type="EMBL" id="SCL44869.1"/>
    </source>
</evidence>
<dbReference type="RefSeq" id="WP_218105949.1">
    <property type="nucleotide sequence ID" value="NZ_FMHZ01000002.1"/>
</dbReference>
<protein>
    <submittedName>
        <fullName evidence="1">Transglutaminase-like superfamily protein</fullName>
    </submittedName>
</protein>
<evidence type="ECO:0000313" key="2">
    <source>
        <dbReference type="Proteomes" id="UP000199001"/>
    </source>
</evidence>
<dbReference type="Proteomes" id="UP000199001">
    <property type="component" value="Unassembled WGS sequence"/>
</dbReference>
<sequence length="122" mass="13444">MVRAAATEARRFLESVRGDAGAYQIESWPQTVPVRSVQRVDDVVASLRVEQRRSVGFLDPVEDALYVTVGLRVLGFPASFHLGREIVPATPPAGFYAWVECDGEVVSTSLPVKETYLEVHQA</sequence>
<accession>A0A1C6TT70</accession>
<gene>
    <name evidence="1" type="ORF">GA0070606_0491</name>
</gene>
<reference evidence="2" key="1">
    <citation type="submission" date="2016-06" db="EMBL/GenBank/DDBJ databases">
        <authorList>
            <person name="Varghese N."/>
            <person name="Submissions Spin"/>
        </authorList>
    </citation>
    <scope>NUCLEOTIDE SEQUENCE [LARGE SCALE GENOMIC DNA]</scope>
    <source>
        <strain evidence="2">DSM 43903</strain>
    </source>
</reference>